<dbReference type="Proteomes" id="UP001251524">
    <property type="component" value="Unassembled WGS sequence"/>
</dbReference>
<comment type="caution">
    <text evidence="2">The sequence shown here is derived from an EMBL/GenBank/DDBJ whole genome shotgun (WGS) entry which is preliminary data.</text>
</comment>
<protein>
    <submittedName>
        <fullName evidence="2">Uncharacterized protein</fullName>
    </submittedName>
</protein>
<reference evidence="2 3" key="1">
    <citation type="submission" date="2023-07" db="EMBL/GenBank/DDBJ databases">
        <title>Sorghum-associated microbial communities from plants grown in Nebraska, USA.</title>
        <authorList>
            <person name="Schachtman D."/>
        </authorList>
    </citation>
    <scope>NUCLEOTIDE SEQUENCE [LARGE SCALE GENOMIC DNA]</scope>
    <source>
        <strain evidence="2 3">BE198</strain>
    </source>
</reference>
<accession>A0ABU1WC10</accession>
<organism evidence="2 3">
    <name type="scientific">Lysobacter niastensis</name>
    <dbReference type="NCBI Taxonomy" id="380629"/>
    <lineage>
        <taxon>Bacteria</taxon>
        <taxon>Pseudomonadati</taxon>
        <taxon>Pseudomonadota</taxon>
        <taxon>Gammaproteobacteria</taxon>
        <taxon>Lysobacterales</taxon>
        <taxon>Lysobacteraceae</taxon>
        <taxon>Lysobacter</taxon>
    </lineage>
</organism>
<evidence type="ECO:0000313" key="2">
    <source>
        <dbReference type="EMBL" id="MDR7135009.1"/>
    </source>
</evidence>
<proteinExistence type="predicted"/>
<keyword evidence="1" id="KW-0812">Transmembrane</keyword>
<feature type="transmembrane region" description="Helical" evidence="1">
    <location>
        <begin position="92"/>
        <end position="112"/>
    </location>
</feature>
<keyword evidence="1" id="KW-0472">Membrane</keyword>
<evidence type="ECO:0000313" key="3">
    <source>
        <dbReference type="Proteomes" id="UP001251524"/>
    </source>
</evidence>
<dbReference type="EMBL" id="JAVDVY010000002">
    <property type="protein sequence ID" value="MDR7135009.1"/>
    <property type="molecule type" value="Genomic_DNA"/>
</dbReference>
<keyword evidence="3" id="KW-1185">Reference proteome</keyword>
<sequence length="122" mass="13173">MLNVSAFPLFFTVLVLLAVIALRWQRARFTSHAVGYRWTISALAASLCPTLVLTVHGGLPVPTVTGVIIALTQLESLIDLRLTVLGFGSKDAGVLVLPFVVCLPLILANPLSEPVSRPERRD</sequence>
<dbReference type="RefSeq" id="WP_310062278.1">
    <property type="nucleotide sequence ID" value="NZ_JAVDVY010000002.1"/>
</dbReference>
<name>A0ABU1WC10_9GAMM</name>
<feature type="transmembrane region" description="Helical" evidence="1">
    <location>
        <begin position="6"/>
        <end position="24"/>
    </location>
</feature>
<gene>
    <name evidence="2" type="ORF">J2X06_002218</name>
</gene>
<keyword evidence="1" id="KW-1133">Transmembrane helix</keyword>
<evidence type="ECO:0000256" key="1">
    <source>
        <dbReference type="SAM" id="Phobius"/>
    </source>
</evidence>
<feature type="transmembrane region" description="Helical" evidence="1">
    <location>
        <begin position="36"/>
        <end position="55"/>
    </location>
</feature>